<reference evidence="2" key="1">
    <citation type="journal article" date="2019" name="Int. J. Syst. Evol. Microbiol.">
        <title>The Global Catalogue of Microorganisms (GCM) 10K type strain sequencing project: providing services to taxonomists for standard genome sequencing and annotation.</title>
        <authorList>
            <consortium name="The Broad Institute Genomics Platform"/>
            <consortium name="The Broad Institute Genome Sequencing Center for Infectious Disease"/>
            <person name="Wu L."/>
            <person name="Ma J."/>
        </authorList>
    </citation>
    <scope>NUCLEOTIDE SEQUENCE [LARGE SCALE GENOMIC DNA]</scope>
    <source>
        <strain evidence="2">KCTC 13528</strain>
    </source>
</reference>
<evidence type="ECO:0000313" key="1">
    <source>
        <dbReference type="EMBL" id="MFD2911710.1"/>
    </source>
</evidence>
<gene>
    <name evidence="1" type="ORF">ACFS5P_07460</name>
</gene>
<organism evidence="1 2">
    <name type="scientific">Jeotgalibacillus terrae</name>
    <dbReference type="NCBI Taxonomy" id="587735"/>
    <lineage>
        <taxon>Bacteria</taxon>
        <taxon>Bacillati</taxon>
        <taxon>Bacillota</taxon>
        <taxon>Bacilli</taxon>
        <taxon>Bacillales</taxon>
        <taxon>Caryophanaceae</taxon>
        <taxon>Jeotgalibacillus</taxon>
    </lineage>
</organism>
<proteinExistence type="predicted"/>
<protein>
    <submittedName>
        <fullName evidence="1">Uncharacterized protein</fullName>
    </submittedName>
</protein>
<dbReference type="RefSeq" id="WP_204729471.1">
    <property type="nucleotide sequence ID" value="NZ_JAFBDK010000008.1"/>
</dbReference>
<comment type="caution">
    <text evidence="1">The sequence shown here is derived from an EMBL/GenBank/DDBJ whole genome shotgun (WGS) entry which is preliminary data.</text>
</comment>
<dbReference type="EMBL" id="JBHUPG010000012">
    <property type="protein sequence ID" value="MFD2911710.1"/>
    <property type="molecule type" value="Genomic_DNA"/>
</dbReference>
<name>A0ABW5ZGR3_9BACL</name>
<dbReference type="Proteomes" id="UP001597561">
    <property type="component" value="Unassembled WGS sequence"/>
</dbReference>
<evidence type="ECO:0000313" key="2">
    <source>
        <dbReference type="Proteomes" id="UP001597561"/>
    </source>
</evidence>
<sequence>MNENHVRTLLETMKQYNRSGITQTISSGNKQKLLVNYEKETDAFLITDHENKLNQQINDVNEAVYIIVQQLKRYLT</sequence>
<keyword evidence="2" id="KW-1185">Reference proteome</keyword>
<accession>A0ABW5ZGR3</accession>